<dbReference type="CDD" id="cd00761">
    <property type="entry name" value="Glyco_tranf_GTA_type"/>
    <property type="match status" value="1"/>
</dbReference>
<name>A0ABV8H264_9BACI</name>
<dbReference type="Gene3D" id="3.90.550.10">
    <property type="entry name" value="Spore Coat Polysaccharide Biosynthesis Protein SpsA, Chain A"/>
    <property type="match status" value="1"/>
</dbReference>
<dbReference type="RefSeq" id="WP_379497522.1">
    <property type="nucleotide sequence ID" value="NZ_JBHSAO010000011.1"/>
</dbReference>
<reference evidence="5" key="1">
    <citation type="journal article" date="2019" name="Int. J. Syst. Evol. Microbiol.">
        <title>The Global Catalogue of Microorganisms (GCM) 10K type strain sequencing project: providing services to taxonomists for standard genome sequencing and annotation.</title>
        <authorList>
            <consortium name="The Broad Institute Genomics Platform"/>
            <consortium name="The Broad Institute Genome Sequencing Center for Infectious Disease"/>
            <person name="Wu L."/>
            <person name="Ma J."/>
        </authorList>
    </citation>
    <scope>NUCLEOTIDE SEQUENCE [LARGE SCALE GENOMIC DNA]</scope>
    <source>
        <strain evidence="5">IBRC-M 10703</strain>
    </source>
</reference>
<evidence type="ECO:0000256" key="1">
    <source>
        <dbReference type="ARBA" id="ARBA00006739"/>
    </source>
</evidence>
<evidence type="ECO:0000259" key="3">
    <source>
        <dbReference type="Pfam" id="PF00535"/>
    </source>
</evidence>
<proteinExistence type="inferred from homology"/>
<dbReference type="EMBL" id="JBHSAO010000011">
    <property type="protein sequence ID" value="MFC4025022.1"/>
    <property type="molecule type" value="Genomic_DNA"/>
</dbReference>
<organism evidence="4 5">
    <name type="scientific">Oceanobacillus longus</name>
    <dbReference type="NCBI Taxonomy" id="930120"/>
    <lineage>
        <taxon>Bacteria</taxon>
        <taxon>Bacillati</taxon>
        <taxon>Bacillota</taxon>
        <taxon>Bacilli</taxon>
        <taxon>Bacillales</taxon>
        <taxon>Bacillaceae</taxon>
        <taxon>Oceanobacillus</taxon>
    </lineage>
</organism>
<gene>
    <name evidence="4" type="ORF">ACFOUV_14605</name>
</gene>
<dbReference type="SUPFAM" id="SSF53448">
    <property type="entry name" value="Nucleotide-diphospho-sugar transferases"/>
    <property type="match status" value="1"/>
</dbReference>
<evidence type="ECO:0000313" key="4">
    <source>
        <dbReference type="EMBL" id="MFC4025022.1"/>
    </source>
</evidence>
<dbReference type="InterPro" id="IPR001173">
    <property type="entry name" value="Glyco_trans_2-like"/>
</dbReference>
<dbReference type="Pfam" id="PF00535">
    <property type="entry name" value="Glycos_transf_2"/>
    <property type="match status" value="1"/>
</dbReference>
<comment type="similarity">
    <text evidence="1">Belongs to the glycosyltransferase 2 family.</text>
</comment>
<dbReference type="PANTHER" id="PTHR22916">
    <property type="entry name" value="GLYCOSYLTRANSFERASE"/>
    <property type="match status" value="1"/>
</dbReference>
<feature type="domain" description="Glycosyltransferase 2-like" evidence="3">
    <location>
        <begin position="270"/>
        <end position="380"/>
    </location>
</feature>
<keyword evidence="2" id="KW-0175">Coiled coil</keyword>
<evidence type="ECO:0000256" key="2">
    <source>
        <dbReference type="SAM" id="Coils"/>
    </source>
</evidence>
<protein>
    <submittedName>
        <fullName evidence="4">Glycosyltransferase family 2 protein</fullName>
    </submittedName>
</protein>
<feature type="coiled-coil region" evidence="2">
    <location>
        <begin position="1"/>
        <end position="49"/>
    </location>
</feature>
<sequence>MMNKQTEIKEQQKINSELKAQLLELDRVLEEKKIEREKMKRSLDFYKKEFIKVQDTIEKLSKSKKEGIATIKAIPAYALGRRNVKQLYSRKYKQKNAANKIKKYKLYLYNLGFTDKALSDLQSMFLDTKDLYVKRAIAWELGLWYANKLTKDAARMALVYMDISIYKEKEPVALRKAAILKAEAYELLNEPVKGMEVITDVMENQTHADLYLAAANLEATVEGRVKWINKALRLYDLQEIMLASSENVDAYYNLKCKPVKKQITNGPKVSVIIPAYNSELGIRVAIDSILSQTWNNLEVLVVDDCSTDDTAQIIAQYTYNDTRVRLLKTPVNSGPYIARNIALKEATGEFVTINDADDWSHPEKIEKQVNNLIEQQDIIANTSEHARLTEALKLYRRGMPGEYIFSNMSSIMFRREQVLEKIGYWDSIRFAADSEFKRRIEAVFGKDKITDLKTGPLSFPMQSSGSLTGNAVFGYSGFLMGIRKEYAETYRRYHQKAKSLYVPFPQNKRPFPVPEPMWPKREEKKSGKRQFDIVLISDFRKKADDHLLKQISTFKKMGMRTGLIQMGQYDFRIKKEINPTIRQVINGESVQMLVYGESITCDVLIINNPGIFQERQKYVPTVSPRVVRVIINQLPKSDIKKAYNLRQCSRRIEEYVNQKAKWYPINQQIRDDLMENHRQELKSIPLSTQNWVGAEQWNEASFVSFIENWLVDDNPLKLK</sequence>
<evidence type="ECO:0000313" key="5">
    <source>
        <dbReference type="Proteomes" id="UP001595772"/>
    </source>
</evidence>
<keyword evidence="5" id="KW-1185">Reference proteome</keyword>
<dbReference type="PANTHER" id="PTHR22916:SF3">
    <property type="entry name" value="UDP-GLCNAC:BETAGAL BETA-1,3-N-ACETYLGLUCOSAMINYLTRANSFERASE-LIKE PROTEIN 1"/>
    <property type="match status" value="1"/>
</dbReference>
<comment type="caution">
    <text evidence="4">The sequence shown here is derived from an EMBL/GenBank/DDBJ whole genome shotgun (WGS) entry which is preliminary data.</text>
</comment>
<accession>A0ABV8H264</accession>
<dbReference type="Proteomes" id="UP001595772">
    <property type="component" value="Unassembled WGS sequence"/>
</dbReference>
<dbReference type="InterPro" id="IPR029044">
    <property type="entry name" value="Nucleotide-diphossugar_trans"/>
</dbReference>